<protein>
    <submittedName>
        <fullName evidence="2">YgjP-like metallopeptidase domain-containing protein</fullName>
    </submittedName>
</protein>
<dbReference type="Proteomes" id="UP001356170">
    <property type="component" value="Unassembled WGS sequence"/>
</dbReference>
<organism evidence="2 3">
    <name type="scientific">Aquilutibacter rugosus</name>
    <dbReference type="NCBI Taxonomy" id="3115820"/>
    <lineage>
        <taxon>Bacteria</taxon>
        <taxon>Pseudomonadati</taxon>
        <taxon>Pseudomonadota</taxon>
        <taxon>Gammaproteobacteria</taxon>
        <taxon>Lysobacterales</taxon>
        <taxon>Lysobacteraceae</taxon>
        <taxon>Aquilutibacter</taxon>
    </lineage>
</organism>
<gene>
    <name evidence="2" type="ORF">V3390_02835</name>
</gene>
<accession>A0ABU7UYQ7</accession>
<comment type="caution">
    <text evidence="2">The sequence shown here is derived from an EMBL/GenBank/DDBJ whole genome shotgun (WGS) entry which is preliminary data.</text>
</comment>
<dbReference type="RefSeq" id="WP_331703268.1">
    <property type="nucleotide sequence ID" value="NZ_JAZHBO010000001.1"/>
</dbReference>
<dbReference type="PANTHER" id="PTHR30399:SF1">
    <property type="entry name" value="UTP PYROPHOSPHATASE"/>
    <property type="match status" value="1"/>
</dbReference>
<dbReference type="Pfam" id="PF01863">
    <property type="entry name" value="YgjP-like"/>
    <property type="match status" value="1"/>
</dbReference>
<feature type="domain" description="YgjP-like metallopeptidase" evidence="1">
    <location>
        <begin position="60"/>
        <end position="254"/>
    </location>
</feature>
<dbReference type="InterPro" id="IPR002725">
    <property type="entry name" value="YgjP-like_metallopeptidase"/>
</dbReference>
<sequence length="279" mass="31849">MTLTERLRQLLSAAPATPSDAEWTHLEGDHLQLRHGDEFIPVRLRREPRARAARCKFRGHGFTVSLPPRQYKAPASVLHEFTPWIREQWGRLIAHAVPLPQVQITSAVPLWGESVPLEWQHGRSLVLQLREGRIIAQAPPAAVATHRFGAALRQFYEAQARTRAHVALQTWGEGMPRLPSRLVFKNVDSLWGSMSSTGSMTLERSLALAPDYVFDYLVVHELCHLLHMAHDRAFWHEVGLRLPDYRRAEQWLSNNGPLLRLNAARLMTPQLYLAATDRR</sequence>
<reference evidence="2 3" key="1">
    <citation type="submission" date="2024-01" db="EMBL/GenBank/DDBJ databases">
        <title>Novel species of the genus Luteimonas isolated from rivers.</title>
        <authorList>
            <person name="Lu H."/>
        </authorList>
    </citation>
    <scope>NUCLEOTIDE SEQUENCE [LARGE SCALE GENOMIC DNA]</scope>
    <source>
        <strain evidence="2 3">FXH3W</strain>
    </source>
</reference>
<proteinExistence type="predicted"/>
<keyword evidence="3" id="KW-1185">Reference proteome</keyword>
<dbReference type="EMBL" id="JAZHBO010000001">
    <property type="protein sequence ID" value="MEF2155168.1"/>
    <property type="molecule type" value="Genomic_DNA"/>
</dbReference>
<name>A0ABU7UYQ7_9GAMM</name>
<dbReference type="CDD" id="cd07344">
    <property type="entry name" value="M48_yhfN_like"/>
    <property type="match status" value="1"/>
</dbReference>
<evidence type="ECO:0000259" key="1">
    <source>
        <dbReference type="Pfam" id="PF01863"/>
    </source>
</evidence>
<dbReference type="PANTHER" id="PTHR30399">
    <property type="entry name" value="UNCHARACTERIZED PROTEIN YGJP"/>
    <property type="match status" value="1"/>
</dbReference>
<dbReference type="InterPro" id="IPR053136">
    <property type="entry name" value="UTP_pyrophosphatase-like"/>
</dbReference>
<evidence type="ECO:0000313" key="3">
    <source>
        <dbReference type="Proteomes" id="UP001356170"/>
    </source>
</evidence>
<dbReference type="Gene3D" id="3.30.2010.10">
    <property type="entry name" value="Metalloproteases ('zincins'), catalytic domain"/>
    <property type="match status" value="1"/>
</dbReference>
<evidence type="ECO:0000313" key="2">
    <source>
        <dbReference type="EMBL" id="MEF2155168.1"/>
    </source>
</evidence>